<dbReference type="Proteomes" id="UP000053257">
    <property type="component" value="Unassembled WGS sequence"/>
</dbReference>
<organism evidence="1 2">
    <name type="scientific">Phlebiopsis gigantea (strain 11061_1 CR5-6)</name>
    <name type="common">White-rot fungus</name>
    <name type="synonym">Peniophora gigantea</name>
    <dbReference type="NCBI Taxonomy" id="745531"/>
    <lineage>
        <taxon>Eukaryota</taxon>
        <taxon>Fungi</taxon>
        <taxon>Dikarya</taxon>
        <taxon>Basidiomycota</taxon>
        <taxon>Agaricomycotina</taxon>
        <taxon>Agaricomycetes</taxon>
        <taxon>Polyporales</taxon>
        <taxon>Phanerochaetaceae</taxon>
        <taxon>Phlebiopsis</taxon>
    </lineage>
</organism>
<sequence>MLIWLKNSLTPQEIRDRILDPSSDFQKKLVEYLESVHMGEFVDTNMNNMFSEMEQGRHSGLPHNTDPPFPCPSVDACTFHDEDNDVGSCDCLDCASWWDYFTHTVNELLWRCNVHDCRYGCRVDKGSAGKTGSGRRTRCKARFPRATRSTTSIDPETGYLLLKKGEAWLNTFTPVLTYILRCNSDVTCLLSGTAVKAVVAYVTDYITKSPLKTHTMFEALRTSFKK</sequence>
<feature type="non-terminal residue" evidence="1">
    <location>
        <position position="226"/>
    </location>
</feature>
<dbReference type="STRING" id="745531.A0A0C3S266"/>
<dbReference type="HOGENOM" id="CLU_034012_0_0_1"/>
<dbReference type="OrthoDB" id="3229882at2759"/>
<dbReference type="EMBL" id="KN840750">
    <property type="protein sequence ID" value="KIP01675.1"/>
    <property type="molecule type" value="Genomic_DNA"/>
</dbReference>
<evidence type="ECO:0000313" key="2">
    <source>
        <dbReference type="Proteomes" id="UP000053257"/>
    </source>
</evidence>
<accession>A0A0C3S266</accession>
<evidence type="ECO:0000313" key="1">
    <source>
        <dbReference type="EMBL" id="KIP01675.1"/>
    </source>
</evidence>
<dbReference type="AlphaFoldDB" id="A0A0C3S266"/>
<reference evidence="1 2" key="1">
    <citation type="journal article" date="2014" name="PLoS Genet.">
        <title>Analysis of the Phlebiopsis gigantea genome, transcriptome and secretome provides insight into its pioneer colonization strategies of wood.</title>
        <authorList>
            <person name="Hori C."/>
            <person name="Ishida T."/>
            <person name="Igarashi K."/>
            <person name="Samejima M."/>
            <person name="Suzuki H."/>
            <person name="Master E."/>
            <person name="Ferreira P."/>
            <person name="Ruiz-Duenas F.J."/>
            <person name="Held B."/>
            <person name="Canessa P."/>
            <person name="Larrondo L.F."/>
            <person name="Schmoll M."/>
            <person name="Druzhinina I.S."/>
            <person name="Kubicek C.P."/>
            <person name="Gaskell J.A."/>
            <person name="Kersten P."/>
            <person name="St John F."/>
            <person name="Glasner J."/>
            <person name="Sabat G."/>
            <person name="Splinter BonDurant S."/>
            <person name="Syed K."/>
            <person name="Yadav J."/>
            <person name="Mgbeahuruike A.C."/>
            <person name="Kovalchuk A."/>
            <person name="Asiegbu F.O."/>
            <person name="Lackner G."/>
            <person name="Hoffmeister D."/>
            <person name="Rencoret J."/>
            <person name="Gutierrez A."/>
            <person name="Sun H."/>
            <person name="Lindquist E."/>
            <person name="Barry K."/>
            <person name="Riley R."/>
            <person name="Grigoriev I.V."/>
            <person name="Henrissat B."/>
            <person name="Kues U."/>
            <person name="Berka R.M."/>
            <person name="Martinez A.T."/>
            <person name="Covert S.F."/>
            <person name="Blanchette R.A."/>
            <person name="Cullen D."/>
        </authorList>
    </citation>
    <scope>NUCLEOTIDE SEQUENCE [LARGE SCALE GENOMIC DNA]</scope>
    <source>
        <strain evidence="1 2">11061_1 CR5-6</strain>
    </source>
</reference>
<protein>
    <submittedName>
        <fullName evidence="1">Uncharacterized protein</fullName>
    </submittedName>
</protein>
<keyword evidence="2" id="KW-1185">Reference proteome</keyword>
<gene>
    <name evidence="1" type="ORF">PHLGIDRAFT_58734</name>
</gene>
<proteinExistence type="predicted"/>
<name>A0A0C3S266_PHLG1</name>